<sequence>MHIELSEHFTYSKLLRFTFPSIIMMVLNSIYGVVDGFFISNFIGAEPFAAVNIVIPFLMIFGAVGFMIGTGGSALVAYTLGVGDKKKANEIFSLLVYLLVGLGLLLTVISEIFVGPISQFLGADAEMLPYCVTYGRILMIALVPFMLQNVFQSFLVTAERPQLGLVTTLVSSVLNIVLDALFIAVFRWGVAGAASATALSQTIGGIVPLTFFIMSRSSKLRLGKTHMDLRAITKACTNGASEFMTNVSMSIVNMLYNWQLMRMLGTNGVAAYGVIMYVNDIFLSIYIGYSMGSAPIVGYHYGAENRDELKNLFKKSLRIILVMSIVLTIAAELLARPLSMIFVSYDTELLEMTTYAFAVYSISFFVSGYNIYASSFFTALNDGFTSATISFGRTLIFQVICVLVLPILFGPYGIWYAVIAAEIFALILSIFFLMRNRKKYGYI</sequence>
<evidence type="ECO:0000256" key="3">
    <source>
        <dbReference type="ARBA" id="ARBA00022106"/>
    </source>
</evidence>
<name>A0A291TDC7_9FIRM</name>
<dbReference type="EMBL" id="CP023819">
    <property type="protein sequence ID" value="ATL91088.1"/>
    <property type="molecule type" value="Genomic_DNA"/>
</dbReference>
<evidence type="ECO:0000256" key="2">
    <source>
        <dbReference type="ARBA" id="ARBA00008417"/>
    </source>
</evidence>
<evidence type="ECO:0000256" key="5">
    <source>
        <dbReference type="ARBA" id="ARBA00022475"/>
    </source>
</evidence>
<dbReference type="InterPro" id="IPR048279">
    <property type="entry name" value="MdtK-like"/>
</dbReference>
<feature type="transmembrane region" description="Helical" evidence="10">
    <location>
        <begin position="316"/>
        <end position="335"/>
    </location>
</feature>
<dbReference type="GO" id="GO:0042910">
    <property type="term" value="F:xenobiotic transmembrane transporter activity"/>
    <property type="evidence" value="ECO:0007669"/>
    <property type="project" value="InterPro"/>
</dbReference>
<accession>A0A291TDC7</accession>
<feature type="transmembrane region" description="Helical" evidence="10">
    <location>
        <begin position="192"/>
        <end position="214"/>
    </location>
</feature>
<dbReference type="NCBIfam" id="TIGR00797">
    <property type="entry name" value="matE"/>
    <property type="match status" value="1"/>
</dbReference>
<gene>
    <name evidence="11" type="ORF">CRH10_12705</name>
</gene>
<evidence type="ECO:0000256" key="10">
    <source>
        <dbReference type="SAM" id="Phobius"/>
    </source>
</evidence>
<feature type="transmembrane region" description="Helical" evidence="10">
    <location>
        <begin position="355"/>
        <end position="372"/>
    </location>
</feature>
<evidence type="ECO:0000313" key="12">
    <source>
        <dbReference type="Proteomes" id="UP000223709"/>
    </source>
</evidence>
<feature type="transmembrane region" description="Helical" evidence="10">
    <location>
        <begin position="49"/>
        <end position="82"/>
    </location>
</feature>
<keyword evidence="7 10" id="KW-1133">Transmembrane helix</keyword>
<evidence type="ECO:0000256" key="7">
    <source>
        <dbReference type="ARBA" id="ARBA00022989"/>
    </source>
</evidence>
<keyword evidence="4" id="KW-0813">Transport</keyword>
<evidence type="ECO:0000256" key="4">
    <source>
        <dbReference type="ARBA" id="ARBA00022448"/>
    </source>
</evidence>
<feature type="transmembrane region" description="Helical" evidence="10">
    <location>
        <begin position="21"/>
        <end position="43"/>
    </location>
</feature>
<feature type="transmembrane region" description="Helical" evidence="10">
    <location>
        <begin position="414"/>
        <end position="434"/>
    </location>
</feature>
<dbReference type="AlphaFoldDB" id="A0A291TDC7"/>
<dbReference type="PIRSF" id="PIRSF006603">
    <property type="entry name" value="DinF"/>
    <property type="match status" value="1"/>
</dbReference>
<dbReference type="Pfam" id="PF01554">
    <property type="entry name" value="MatE"/>
    <property type="match status" value="2"/>
</dbReference>
<dbReference type="RefSeq" id="WP_098924878.1">
    <property type="nucleotide sequence ID" value="NZ_CP023819.1"/>
</dbReference>
<dbReference type="GO" id="GO:0015297">
    <property type="term" value="F:antiporter activity"/>
    <property type="evidence" value="ECO:0007669"/>
    <property type="project" value="InterPro"/>
</dbReference>
<dbReference type="PANTHER" id="PTHR43823">
    <property type="entry name" value="SPORULATION PROTEIN YKVU"/>
    <property type="match status" value="1"/>
</dbReference>
<proteinExistence type="inferred from homology"/>
<evidence type="ECO:0000256" key="1">
    <source>
        <dbReference type="ARBA" id="ARBA00004651"/>
    </source>
</evidence>
<evidence type="ECO:0000256" key="8">
    <source>
        <dbReference type="ARBA" id="ARBA00023136"/>
    </source>
</evidence>
<dbReference type="CDD" id="cd13143">
    <property type="entry name" value="MATE_MepA_like"/>
    <property type="match status" value="1"/>
</dbReference>
<keyword evidence="9" id="KW-0046">Antibiotic resistance</keyword>
<keyword evidence="8 10" id="KW-0472">Membrane</keyword>
<keyword evidence="5" id="KW-1003">Cell membrane</keyword>
<organism evidence="11 12">
    <name type="scientific">Faecalibacterium prausnitzii</name>
    <dbReference type="NCBI Taxonomy" id="853"/>
    <lineage>
        <taxon>Bacteria</taxon>
        <taxon>Bacillati</taxon>
        <taxon>Bacillota</taxon>
        <taxon>Clostridia</taxon>
        <taxon>Eubacteriales</taxon>
        <taxon>Oscillospiraceae</taxon>
        <taxon>Faecalibacterium</taxon>
    </lineage>
</organism>
<dbReference type="PANTHER" id="PTHR43823:SF3">
    <property type="entry name" value="MULTIDRUG EXPORT PROTEIN MEPA"/>
    <property type="match status" value="1"/>
</dbReference>
<dbReference type="GO" id="GO:0046677">
    <property type="term" value="P:response to antibiotic"/>
    <property type="evidence" value="ECO:0007669"/>
    <property type="project" value="UniProtKB-KW"/>
</dbReference>
<comment type="subcellular location">
    <subcellularLocation>
        <location evidence="1">Cell membrane</location>
        <topology evidence="1">Multi-pass membrane protein</topology>
    </subcellularLocation>
</comment>
<dbReference type="InterPro" id="IPR002528">
    <property type="entry name" value="MATE_fam"/>
</dbReference>
<evidence type="ECO:0000313" key="11">
    <source>
        <dbReference type="EMBL" id="ATL91088.1"/>
    </source>
</evidence>
<keyword evidence="6 10" id="KW-0812">Transmembrane</keyword>
<protein>
    <recommendedName>
        <fullName evidence="3">Multidrug export protein MepA</fullName>
    </recommendedName>
</protein>
<feature type="transmembrane region" description="Helical" evidence="10">
    <location>
        <begin position="94"/>
        <end position="115"/>
    </location>
</feature>
<evidence type="ECO:0000256" key="6">
    <source>
        <dbReference type="ARBA" id="ARBA00022692"/>
    </source>
</evidence>
<comment type="similarity">
    <text evidence="2">Belongs to the multi antimicrobial extrusion (MATE) (TC 2.A.66.1) family. MepA subfamily.</text>
</comment>
<dbReference type="Proteomes" id="UP000223709">
    <property type="component" value="Chromosome"/>
</dbReference>
<feature type="transmembrane region" description="Helical" evidence="10">
    <location>
        <begin position="127"/>
        <end position="151"/>
    </location>
</feature>
<dbReference type="GO" id="GO:0005886">
    <property type="term" value="C:plasma membrane"/>
    <property type="evidence" value="ECO:0007669"/>
    <property type="project" value="UniProtKB-SubCell"/>
</dbReference>
<dbReference type="InterPro" id="IPR051327">
    <property type="entry name" value="MATE_MepA_subfamily"/>
</dbReference>
<dbReference type="InterPro" id="IPR045070">
    <property type="entry name" value="MATE_MepA-like"/>
</dbReference>
<feature type="transmembrane region" description="Helical" evidence="10">
    <location>
        <begin position="163"/>
        <end position="186"/>
    </location>
</feature>
<evidence type="ECO:0000256" key="9">
    <source>
        <dbReference type="ARBA" id="ARBA00023251"/>
    </source>
</evidence>
<feature type="transmembrane region" description="Helical" evidence="10">
    <location>
        <begin position="384"/>
        <end position="408"/>
    </location>
</feature>
<reference evidence="11 12" key="1">
    <citation type="submission" date="2017-10" db="EMBL/GenBank/DDBJ databases">
        <title>Complete Genome Sequence of Faecalibacterium prausnitzii isolated from the gut of healthy adult Indian.</title>
        <authorList>
            <person name="Bag S."/>
            <person name="Ghosh T.S."/>
            <person name="Das B."/>
        </authorList>
    </citation>
    <scope>NUCLEOTIDE SEQUENCE [LARGE SCALE GENOMIC DNA]</scope>
    <source>
        <strain evidence="11 12">Indica</strain>
    </source>
</reference>